<proteinExistence type="predicted"/>
<name>A0A4Q9GRE8_9MICO</name>
<evidence type="ECO:0000256" key="2">
    <source>
        <dbReference type="SAM" id="SignalP"/>
    </source>
</evidence>
<dbReference type="EMBL" id="SISG01000001">
    <property type="protein sequence ID" value="TBN57145.1"/>
    <property type="molecule type" value="Genomic_DNA"/>
</dbReference>
<protein>
    <recommendedName>
        <fullName evidence="5">LPXTG cell wall anchor domain-containing protein</fullName>
    </recommendedName>
</protein>
<evidence type="ECO:0000313" key="3">
    <source>
        <dbReference type="EMBL" id="TBN57145.1"/>
    </source>
</evidence>
<reference evidence="4" key="1">
    <citation type="submission" date="2019-02" db="EMBL/GenBank/DDBJ databases">
        <title>Glaciihabitans arcticus sp. nov., a psychrotolerant bacterium isolated from polar soil.</title>
        <authorList>
            <person name="Dahal R.H."/>
        </authorList>
    </citation>
    <scope>NUCLEOTIDE SEQUENCE [LARGE SCALE GENOMIC DNA]</scope>
    <source>
        <strain evidence="4">RP-3-7</strain>
    </source>
</reference>
<dbReference type="Proteomes" id="UP000294194">
    <property type="component" value="Unassembled WGS sequence"/>
</dbReference>
<keyword evidence="1" id="KW-1133">Transmembrane helix</keyword>
<comment type="caution">
    <text evidence="3">The sequence shown here is derived from an EMBL/GenBank/DDBJ whole genome shotgun (WGS) entry which is preliminary data.</text>
</comment>
<keyword evidence="2" id="KW-0732">Signal</keyword>
<evidence type="ECO:0000256" key="1">
    <source>
        <dbReference type="SAM" id="Phobius"/>
    </source>
</evidence>
<evidence type="ECO:0008006" key="5">
    <source>
        <dbReference type="Google" id="ProtNLM"/>
    </source>
</evidence>
<keyword evidence="1" id="KW-0472">Membrane</keyword>
<evidence type="ECO:0000313" key="4">
    <source>
        <dbReference type="Proteomes" id="UP000294194"/>
    </source>
</evidence>
<keyword evidence="1" id="KW-0812">Transmembrane</keyword>
<dbReference type="RefSeq" id="WP_130981256.1">
    <property type="nucleotide sequence ID" value="NZ_SISG01000001.1"/>
</dbReference>
<sequence length="399" mass="40138">MNTTRTKRGLIIALAALVFSSSALSASAATPPVGVFPTWTATGTGFDATFAGASTIPVAHLTTTSATTPTIAQGASAFLGANTGFGDRFGSSRKQPYLTISAASVVTPSATTLTFDAPTVPGWGFALGDVDADYVSIQAFNGATPLTTAELGFQTPGNYCLNASPKPTGCSNITVTDAPAWCGAPTPVPGCATRPVDTYLGTGLDTQGAYGWLVPTVPVTRVVLTYGVLIGFPSFQLWLAAVSPAATVTGEVVIGGGDDVPVPAGTSLTLLDSAGTPVTDVLDEPVLVPVAPDGTFEFETAFGDYQLDLVAPPEVVVEPGLFPVPLAANADVVDLGDLLAAPLIPAAPGDPGDSLVPTGVDATFPAILAGLGLLGGGFAIWLARRRGSAGPAPAPGRRR</sequence>
<feature type="signal peptide" evidence="2">
    <location>
        <begin position="1"/>
        <end position="28"/>
    </location>
</feature>
<keyword evidence="4" id="KW-1185">Reference proteome</keyword>
<dbReference type="AlphaFoldDB" id="A0A4Q9GRE8"/>
<organism evidence="3 4">
    <name type="scientific">Glaciihabitans arcticus</name>
    <dbReference type="NCBI Taxonomy" id="2668039"/>
    <lineage>
        <taxon>Bacteria</taxon>
        <taxon>Bacillati</taxon>
        <taxon>Actinomycetota</taxon>
        <taxon>Actinomycetes</taxon>
        <taxon>Micrococcales</taxon>
        <taxon>Microbacteriaceae</taxon>
        <taxon>Glaciihabitans</taxon>
    </lineage>
</organism>
<feature type="chain" id="PRO_5020803060" description="LPXTG cell wall anchor domain-containing protein" evidence="2">
    <location>
        <begin position="29"/>
        <end position="399"/>
    </location>
</feature>
<accession>A0A4Q9GRE8</accession>
<gene>
    <name evidence="3" type="ORF">EYE40_06865</name>
</gene>
<feature type="transmembrane region" description="Helical" evidence="1">
    <location>
        <begin position="364"/>
        <end position="383"/>
    </location>
</feature>